<evidence type="ECO:0000256" key="1">
    <source>
        <dbReference type="ARBA" id="ARBA00004370"/>
    </source>
</evidence>
<feature type="coiled-coil region" evidence="7">
    <location>
        <begin position="442"/>
        <end position="501"/>
    </location>
</feature>
<comment type="caution">
    <text evidence="10">The sequence shown here is derived from an EMBL/GenBank/DDBJ whole genome shotgun (WGS) entry which is preliminary data.</text>
</comment>
<evidence type="ECO:0000256" key="6">
    <source>
        <dbReference type="ARBA" id="ARBA00023319"/>
    </source>
</evidence>
<evidence type="ECO:0000256" key="7">
    <source>
        <dbReference type="SAM" id="Coils"/>
    </source>
</evidence>
<accession>A0A556U1F9</accession>
<evidence type="ECO:0000256" key="3">
    <source>
        <dbReference type="ARBA" id="ARBA00023136"/>
    </source>
</evidence>
<keyword evidence="7" id="KW-0175">Coiled coil</keyword>
<dbReference type="InterPro" id="IPR003599">
    <property type="entry name" value="Ig_sub"/>
</dbReference>
<keyword evidence="5" id="KW-0325">Glycoprotein</keyword>
<dbReference type="Pfam" id="PF07686">
    <property type="entry name" value="V-set"/>
    <property type="match status" value="1"/>
</dbReference>
<dbReference type="Proteomes" id="UP000319801">
    <property type="component" value="Unassembled WGS sequence"/>
</dbReference>
<dbReference type="PANTHER" id="PTHR24100:SF130">
    <property type="entry name" value="BUTYROPHILIN-LIKE PROTEIN 9"/>
    <property type="match status" value="1"/>
</dbReference>
<feature type="coiled-coil region" evidence="7">
    <location>
        <begin position="326"/>
        <end position="414"/>
    </location>
</feature>
<dbReference type="OrthoDB" id="9898017at2759"/>
<protein>
    <submittedName>
        <fullName evidence="10">Butyrophilin subfamily 2 member A1</fullName>
    </submittedName>
</protein>
<dbReference type="GO" id="GO:1903037">
    <property type="term" value="P:regulation of leukocyte cell-cell adhesion"/>
    <property type="evidence" value="ECO:0007669"/>
    <property type="project" value="UniProtKB-ARBA"/>
</dbReference>
<dbReference type="GO" id="GO:0009897">
    <property type="term" value="C:external side of plasma membrane"/>
    <property type="evidence" value="ECO:0007669"/>
    <property type="project" value="TreeGrafter"/>
</dbReference>
<evidence type="ECO:0000313" key="11">
    <source>
        <dbReference type="Proteomes" id="UP000319801"/>
    </source>
</evidence>
<dbReference type="InterPro" id="IPR036179">
    <property type="entry name" value="Ig-like_dom_sf"/>
</dbReference>
<dbReference type="GO" id="GO:0050852">
    <property type="term" value="P:T cell receptor signaling pathway"/>
    <property type="evidence" value="ECO:0007669"/>
    <property type="project" value="TreeGrafter"/>
</dbReference>
<feature type="compositionally biased region" description="Basic and acidic residues" evidence="8">
    <location>
        <begin position="298"/>
        <end position="315"/>
    </location>
</feature>
<dbReference type="FunFam" id="2.60.40.10:FF:000142">
    <property type="entry name" value="V-set domain-containing T-cell activation inhibitor 1"/>
    <property type="match status" value="1"/>
</dbReference>
<dbReference type="GO" id="GO:0005102">
    <property type="term" value="F:signaling receptor binding"/>
    <property type="evidence" value="ECO:0007669"/>
    <property type="project" value="TreeGrafter"/>
</dbReference>
<evidence type="ECO:0000259" key="9">
    <source>
        <dbReference type="PROSITE" id="PS50835"/>
    </source>
</evidence>
<evidence type="ECO:0000256" key="8">
    <source>
        <dbReference type="SAM" id="MobiDB-lite"/>
    </source>
</evidence>
<dbReference type="AlphaFoldDB" id="A0A556U1F9"/>
<feature type="domain" description="Ig-like" evidence="9">
    <location>
        <begin position="1"/>
        <end position="106"/>
    </location>
</feature>
<evidence type="ECO:0000256" key="4">
    <source>
        <dbReference type="ARBA" id="ARBA00023157"/>
    </source>
</evidence>
<organism evidence="10 11">
    <name type="scientific">Bagarius yarrelli</name>
    <name type="common">Goonch</name>
    <name type="synonym">Bagrus yarrelli</name>
    <dbReference type="NCBI Taxonomy" id="175774"/>
    <lineage>
        <taxon>Eukaryota</taxon>
        <taxon>Metazoa</taxon>
        <taxon>Chordata</taxon>
        <taxon>Craniata</taxon>
        <taxon>Vertebrata</taxon>
        <taxon>Euteleostomi</taxon>
        <taxon>Actinopterygii</taxon>
        <taxon>Neopterygii</taxon>
        <taxon>Teleostei</taxon>
        <taxon>Ostariophysi</taxon>
        <taxon>Siluriformes</taxon>
        <taxon>Sisoridae</taxon>
        <taxon>Sisorinae</taxon>
        <taxon>Bagarius</taxon>
    </lineage>
</organism>
<evidence type="ECO:0000256" key="2">
    <source>
        <dbReference type="ARBA" id="ARBA00022729"/>
    </source>
</evidence>
<keyword evidence="6" id="KW-0393">Immunoglobulin domain</keyword>
<dbReference type="InterPro" id="IPR013106">
    <property type="entry name" value="Ig_V-set"/>
</dbReference>
<dbReference type="Gene3D" id="2.60.40.10">
    <property type="entry name" value="Immunoglobulins"/>
    <property type="match status" value="1"/>
</dbReference>
<dbReference type="InterPro" id="IPR007110">
    <property type="entry name" value="Ig-like_dom"/>
</dbReference>
<dbReference type="PROSITE" id="PS50835">
    <property type="entry name" value="IG_LIKE"/>
    <property type="match status" value="1"/>
</dbReference>
<feature type="region of interest" description="Disordered" evidence="8">
    <location>
        <begin position="298"/>
        <end position="317"/>
    </location>
</feature>
<feature type="coiled-coil region" evidence="7">
    <location>
        <begin position="269"/>
        <end position="296"/>
    </location>
</feature>
<dbReference type="SUPFAM" id="SSF48726">
    <property type="entry name" value="Immunoglobulin"/>
    <property type="match status" value="1"/>
</dbReference>
<dbReference type="InterPro" id="IPR013783">
    <property type="entry name" value="Ig-like_fold"/>
</dbReference>
<gene>
    <name evidence="10" type="ORF">Baya_6633</name>
</gene>
<dbReference type="PANTHER" id="PTHR24100">
    <property type="entry name" value="BUTYROPHILIN"/>
    <property type="match status" value="1"/>
</dbReference>
<dbReference type="InterPro" id="IPR050504">
    <property type="entry name" value="IgSF_BTN/MOG"/>
</dbReference>
<feature type="coiled-coil region" evidence="7">
    <location>
        <begin position="132"/>
        <end position="233"/>
    </location>
</feature>
<dbReference type="GO" id="GO:0001817">
    <property type="term" value="P:regulation of cytokine production"/>
    <property type="evidence" value="ECO:0007669"/>
    <property type="project" value="TreeGrafter"/>
</dbReference>
<keyword evidence="11" id="KW-1185">Reference proteome</keyword>
<evidence type="ECO:0000256" key="5">
    <source>
        <dbReference type="ARBA" id="ARBA00023180"/>
    </source>
</evidence>
<proteinExistence type="predicted"/>
<comment type="subcellular location">
    <subcellularLocation>
        <location evidence="1">Membrane</location>
    </subcellularLocation>
</comment>
<keyword evidence="2" id="KW-0732">Signal</keyword>
<evidence type="ECO:0000313" key="10">
    <source>
        <dbReference type="EMBL" id="TSL82534.1"/>
    </source>
</evidence>
<name>A0A556U1F9_BAGYA</name>
<dbReference type="EMBL" id="VCAZ01000037">
    <property type="protein sequence ID" value="TSL82534.1"/>
    <property type="molecule type" value="Genomic_DNA"/>
</dbReference>
<keyword evidence="3" id="KW-0472">Membrane</keyword>
<reference evidence="10 11" key="1">
    <citation type="journal article" date="2019" name="Genome Biol. Evol.">
        <title>Whole-Genome Sequencing of the Giant Devil Catfish, Bagarius yarrelli.</title>
        <authorList>
            <person name="Jiang W."/>
            <person name="Lv Y."/>
            <person name="Cheng L."/>
            <person name="Yang K."/>
            <person name="Chao B."/>
            <person name="Wang X."/>
            <person name="Li Y."/>
            <person name="Pan X."/>
            <person name="You X."/>
            <person name="Zhang Y."/>
            <person name="Yang J."/>
            <person name="Li J."/>
            <person name="Zhang X."/>
            <person name="Liu S."/>
            <person name="Sun C."/>
            <person name="Yang J."/>
            <person name="Shi Q."/>
        </authorList>
    </citation>
    <scope>NUCLEOTIDE SEQUENCE [LARGE SCALE GENOMIC DNA]</scope>
    <source>
        <strain evidence="10">JWS20170419001</strain>
        <tissue evidence="10">Muscle</tissue>
    </source>
</reference>
<keyword evidence="4" id="KW-1015">Disulfide bond</keyword>
<dbReference type="GO" id="GO:0050863">
    <property type="term" value="P:regulation of T cell activation"/>
    <property type="evidence" value="ECO:0007669"/>
    <property type="project" value="UniProtKB-ARBA"/>
</dbReference>
<sequence length="622" mass="71778">MFLLICRYSRVFAYPGDDVTLSSHLSPETSAVSMEVRWFRGNDCVYMYKDGQVSVGKQYEGRASLLPQEMSSGNVSLTLKSVSSLDMGIYSCQVLTGQHKVEKSIHLYISGSPVEPKLLEKNSNDVEESVLILELKKLLQRQEKDLQDKTRQLETTTEMLETKSNLLLYTGTDLKNMKKLATQTEEHLKNVLETCKKQLEQLGEKLEEKDSLVEELRVRLREKDRQLEEVKMKHLGEHGRQIAEGVQNKTQDPADSPESLQLLELKSLLQSRDKELEDKTRELEKMSGELTQMTKLLQDRDRDAQNLVKEQDGQRTDMSGEMEMCYHELEMLGEKLQEKNAQVEELRVVLQAKEQELEAEKKNRGTMSVSHIMLSKLAQNPKEQLEEIENWIAKKREERRLQEEEEKTKILEKEFLDYVSAVEELIGKKHEKILAWAKMMGLLQKKLEVVQTDEERQALEEQLKEALEMQKLGGEQIQQLTESLEEKKNDIEEKHKRGIEEIKEKYGALSRMESQTNILKIILPDILVYFQNLAAEAQNTPDEQKQTAGDEAEISVNKETRKIPGEVERSSEINNNRVESLVHENNLTCGERNQQNDVGDKMVNGVTIEYEDNKEQEVLNVQ</sequence>
<dbReference type="SMART" id="SM00409">
    <property type="entry name" value="IG"/>
    <property type="match status" value="1"/>
</dbReference>